<evidence type="ECO:0000256" key="1">
    <source>
        <dbReference type="SAM" id="MobiDB-lite"/>
    </source>
</evidence>
<reference evidence="3" key="1">
    <citation type="journal article" date="2019" name="bioRxiv">
        <title>Genomics, evolutionary history and diagnostics of the Alternaria alternata species group including apple and Asian pear pathotypes.</title>
        <authorList>
            <person name="Armitage A.D."/>
            <person name="Cockerton H.M."/>
            <person name="Sreenivasaprasad S."/>
            <person name="Woodhall J.W."/>
            <person name="Lane C.R."/>
            <person name="Harrison R.J."/>
            <person name="Clarkson J.P."/>
        </authorList>
    </citation>
    <scope>NUCLEOTIDE SEQUENCE [LARGE SCALE GENOMIC DNA]</scope>
    <source>
        <strain evidence="3">FERA 1177</strain>
    </source>
</reference>
<accession>A0A4Q4NXZ2</accession>
<comment type="caution">
    <text evidence="2">The sequence shown here is derived from an EMBL/GenBank/DDBJ whole genome shotgun (WGS) entry which is preliminary data.</text>
</comment>
<evidence type="ECO:0000313" key="3">
    <source>
        <dbReference type="Proteomes" id="UP000291422"/>
    </source>
</evidence>
<sequence>MSSQVRESGRTDPPGNDESSDEEDFNYPTAPLYKIGEEVYVQAHGQNQPTGPYEVVTVLAGNKYRLKLKATGVEQRDLISQDKLLVRA</sequence>
<dbReference type="EMBL" id="PDXD01000001">
    <property type="protein sequence ID" value="RYN84436.1"/>
    <property type="molecule type" value="Genomic_DNA"/>
</dbReference>
<organism evidence="2 3">
    <name type="scientific">Alternaria alternata</name>
    <name type="common">Alternaria rot fungus</name>
    <name type="synonym">Torula alternata</name>
    <dbReference type="NCBI Taxonomy" id="5599"/>
    <lineage>
        <taxon>Eukaryota</taxon>
        <taxon>Fungi</taxon>
        <taxon>Dikarya</taxon>
        <taxon>Ascomycota</taxon>
        <taxon>Pezizomycotina</taxon>
        <taxon>Dothideomycetes</taxon>
        <taxon>Pleosporomycetidae</taxon>
        <taxon>Pleosporales</taxon>
        <taxon>Pleosporineae</taxon>
        <taxon>Pleosporaceae</taxon>
        <taxon>Alternaria</taxon>
        <taxon>Alternaria sect. Alternaria</taxon>
        <taxon>Alternaria alternata complex</taxon>
    </lineage>
</organism>
<dbReference type="AlphaFoldDB" id="A0A4Q4NXZ2"/>
<evidence type="ECO:0008006" key="4">
    <source>
        <dbReference type="Google" id="ProtNLM"/>
    </source>
</evidence>
<protein>
    <recommendedName>
        <fullName evidence="4">Hypervirulence associated protein TUDOR domain-containing protein</fullName>
    </recommendedName>
</protein>
<gene>
    <name evidence="2" type="ORF">AA0117_g1688</name>
</gene>
<name>A0A4Q4NXZ2_ALTAL</name>
<feature type="region of interest" description="Disordered" evidence="1">
    <location>
        <begin position="1"/>
        <end position="28"/>
    </location>
</feature>
<proteinExistence type="predicted"/>
<evidence type="ECO:0000313" key="2">
    <source>
        <dbReference type="EMBL" id="RYN84436.1"/>
    </source>
</evidence>
<dbReference type="Proteomes" id="UP000291422">
    <property type="component" value="Unassembled WGS sequence"/>
</dbReference>